<evidence type="ECO:0000313" key="4">
    <source>
        <dbReference type="Proteomes" id="UP001151760"/>
    </source>
</evidence>
<proteinExistence type="predicted"/>
<dbReference type="Pfam" id="PF13952">
    <property type="entry name" value="DUF4216"/>
    <property type="match status" value="1"/>
</dbReference>
<evidence type="ECO:0000313" key="3">
    <source>
        <dbReference type="EMBL" id="GJS73974.1"/>
    </source>
</evidence>
<protein>
    <recommendedName>
        <fullName evidence="2">DUF4216 domain-containing protein</fullName>
    </recommendedName>
</protein>
<feature type="compositionally biased region" description="Basic and acidic residues" evidence="1">
    <location>
        <begin position="267"/>
        <end position="281"/>
    </location>
</feature>
<keyword evidence="4" id="KW-1185">Reference proteome</keyword>
<reference evidence="3" key="2">
    <citation type="submission" date="2022-01" db="EMBL/GenBank/DDBJ databases">
        <authorList>
            <person name="Yamashiro T."/>
            <person name="Shiraishi A."/>
            <person name="Satake H."/>
            <person name="Nakayama K."/>
        </authorList>
    </citation>
    <scope>NUCLEOTIDE SEQUENCE</scope>
</reference>
<comment type="caution">
    <text evidence="3">The sequence shown here is derived from an EMBL/GenBank/DDBJ whole genome shotgun (WGS) entry which is preliminary data.</text>
</comment>
<organism evidence="3 4">
    <name type="scientific">Tanacetum coccineum</name>
    <dbReference type="NCBI Taxonomy" id="301880"/>
    <lineage>
        <taxon>Eukaryota</taxon>
        <taxon>Viridiplantae</taxon>
        <taxon>Streptophyta</taxon>
        <taxon>Embryophyta</taxon>
        <taxon>Tracheophyta</taxon>
        <taxon>Spermatophyta</taxon>
        <taxon>Magnoliopsida</taxon>
        <taxon>eudicotyledons</taxon>
        <taxon>Gunneridae</taxon>
        <taxon>Pentapetalae</taxon>
        <taxon>asterids</taxon>
        <taxon>campanulids</taxon>
        <taxon>Asterales</taxon>
        <taxon>Asteraceae</taxon>
        <taxon>Asteroideae</taxon>
        <taxon>Anthemideae</taxon>
        <taxon>Anthemidinae</taxon>
        <taxon>Tanacetum</taxon>
    </lineage>
</organism>
<sequence>MKEEFPGWFGSQIHQCYIDKDPGVSASGELFALAYGPTPSPISVNSCVVNGVRFVVHTHDERWTTQNNGICSSGKKDGEMYYGQLEEILEFSYMSFKVVLFRVKWFDTSNEGLKIKRFVIRNNITQIWAHGESFKDDQYILATQVKQVFYLEDMARRPLDWKVVQDVNHKKFLNGGVIMVEDDHDVIHFNNSSYLALSTSLDDLDFAILNIDGQSIDVDAPPDIIDVDKDYDLIDDKDALPRDLAGSDDEYLANDDDDDVVMSVDVARGHDGDSGVDDRPPPRKIPTGCRGELENPKGEAGKPADSIPAGKPGTSDRQGVPHKIPLEWKAGVIGNIRSQFDLTPHMQSPLWQKISNGIEQHLAKIYTENKSSLKQEHWVLKPDGTRDVKGIRSRRPANITPTDWDQQIAFWQDSKNATRAAQNARNRAKSKVICRQGSRSLAVLRDTYI</sequence>
<dbReference type="PANTHER" id="PTHR48258:SF6">
    <property type="entry name" value="LEUCINE-RICH REPEAT DOMAIN, L DOMAIN-CONTAINING PROTEIN"/>
    <property type="match status" value="1"/>
</dbReference>
<evidence type="ECO:0000256" key="1">
    <source>
        <dbReference type="SAM" id="MobiDB-lite"/>
    </source>
</evidence>
<accession>A0ABQ4Y8G4</accession>
<dbReference type="EMBL" id="BQNB010010196">
    <property type="protein sequence ID" value="GJS73974.1"/>
    <property type="molecule type" value="Genomic_DNA"/>
</dbReference>
<reference evidence="3" key="1">
    <citation type="journal article" date="2022" name="Int. J. Mol. Sci.">
        <title>Draft Genome of Tanacetum Coccineum: Genomic Comparison of Closely Related Tanacetum-Family Plants.</title>
        <authorList>
            <person name="Yamashiro T."/>
            <person name="Shiraishi A."/>
            <person name="Nakayama K."/>
            <person name="Satake H."/>
        </authorList>
    </citation>
    <scope>NUCLEOTIDE SEQUENCE</scope>
</reference>
<evidence type="ECO:0000259" key="2">
    <source>
        <dbReference type="Pfam" id="PF13952"/>
    </source>
</evidence>
<name>A0ABQ4Y8G4_9ASTR</name>
<feature type="domain" description="DUF4216" evidence="2">
    <location>
        <begin position="90"/>
        <end position="164"/>
    </location>
</feature>
<feature type="compositionally biased region" description="Basic and acidic residues" evidence="1">
    <location>
        <begin position="291"/>
        <end position="302"/>
    </location>
</feature>
<dbReference type="InterPro" id="IPR025312">
    <property type="entry name" value="DUF4216"/>
</dbReference>
<gene>
    <name evidence="3" type="ORF">Tco_0706815</name>
</gene>
<dbReference type="PANTHER" id="PTHR48258">
    <property type="entry name" value="DUF4218 DOMAIN-CONTAINING PROTEIN-RELATED"/>
    <property type="match status" value="1"/>
</dbReference>
<feature type="region of interest" description="Disordered" evidence="1">
    <location>
        <begin position="267"/>
        <end position="321"/>
    </location>
</feature>
<dbReference type="Proteomes" id="UP001151760">
    <property type="component" value="Unassembled WGS sequence"/>
</dbReference>